<evidence type="ECO:0000256" key="1">
    <source>
        <dbReference type="SAM" id="MobiDB-lite"/>
    </source>
</evidence>
<gene>
    <name evidence="2" type="ORF">MMUR_36080</name>
</gene>
<keyword evidence="3" id="KW-1185">Reference proteome</keyword>
<dbReference type="AlphaFoldDB" id="A0A7I9WNZ8"/>
<proteinExistence type="predicted"/>
<organism evidence="2 3">
    <name type="scientific">Mycolicibacterium murale</name>
    <dbReference type="NCBI Taxonomy" id="182220"/>
    <lineage>
        <taxon>Bacteria</taxon>
        <taxon>Bacillati</taxon>
        <taxon>Actinomycetota</taxon>
        <taxon>Actinomycetes</taxon>
        <taxon>Mycobacteriales</taxon>
        <taxon>Mycobacteriaceae</taxon>
        <taxon>Mycolicibacterium</taxon>
    </lineage>
</organism>
<sequence length="127" mass="12497">MTAGAAVSVDPVTETLPVVPGRVHCGATSAAGGVVGQPLASGSGAASVVVAMSTTDDALVAAGSESEPQAARATDSAATAAEVHTREKFTRATVQARPGSFDSGTATVVGVYSFWRTAADLRGATHP</sequence>
<feature type="region of interest" description="Disordered" evidence="1">
    <location>
        <begin position="65"/>
        <end position="84"/>
    </location>
</feature>
<evidence type="ECO:0000313" key="2">
    <source>
        <dbReference type="EMBL" id="GFG59472.1"/>
    </source>
</evidence>
<reference evidence="2 3" key="1">
    <citation type="journal article" date="2019" name="Emerg. Microbes Infect.">
        <title>Comprehensive subspecies identification of 175 nontuberculous mycobacteria species based on 7547 genomic profiles.</title>
        <authorList>
            <person name="Matsumoto Y."/>
            <person name="Kinjo T."/>
            <person name="Motooka D."/>
            <person name="Nabeya D."/>
            <person name="Jung N."/>
            <person name="Uechi K."/>
            <person name="Horii T."/>
            <person name="Iida T."/>
            <person name="Fujita J."/>
            <person name="Nakamura S."/>
        </authorList>
    </citation>
    <scope>NUCLEOTIDE SEQUENCE [LARGE SCALE GENOMIC DNA]</scope>
    <source>
        <strain evidence="2 3">JCM 13392</strain>
    </source>
</reference>
<evidence type="ECO:0000313" key="3">
    <source>
        <dbReference type="Proteomes" id="UP000465241"/>
    </source>
</evidence>
<accession>A0A7I9WNZ8</accession>
<comment type="caution">
    <text evidence="2">The sequence shown here is derived from an EMBL/GenBank/DDBJ whole genome shotgun (WGS) entry which is preliminary data.</text>
</comment>
<protein>
    <submittedName>
        <fullName evidence="2">Uncharacterized protein</fullName>
    </submittedName>
</protein>
<dbReference type="EMBL" id="BLKT01000003">
    <property type="protein sequence ID" value="GFG59472.1"/>
    <property type="molecule type" value="Genomic_DNA"/>
</dbReference>
<name>A0A7I9WNZ8_9MYCO</name>
<dbReference type="Proteomes" id="UP000465241">
    <property type="component" value="Unassembled WGS sequence"/>
</dbReference>
<feature type="compositionally biased region" description="Low complexity" evidence="1">
    <location>
        <begin position="70"/>
        <end position="81"/>
    </location>
</feature>